<evidence type="ECO:0000256" key="3">
    <source>
        <dbReference type="ARBA" id="ARBA00022759"/>
    </source>
</evidence>
<keyword evidence="8" id="KW-1185">Reference proteome</keyword>
<dbReference type="GO" id="GO:0004519">
    <property type="term" value="F:endonuclease activity"/>
    <property type="evidence" value="ECO:0007669"/>
    <property type="project" value="UniProtKB-KW"/>
</dbReference>
<keyword evidence="1" id="KW-0540">Nuclease</keyword>
<dbReference type="PANTHER" id="PTHR33146">
    <property type="entry name" value="ENDONUCLEASE 4"/>
    <property type="match status" value="1"/>
</dbReference>
<evidence type="ECO:0000256" key="5">
    <source>
        <dbReference type="ARBA" id="ARBA00023157"/>
    </source>
</evidence>
<dbReference type="AlphaFoldDB" id="A0A939INW6"/>
<reference evidence="7" key="1">
    <citation type="submission" date="2021-03" db="EMBL/GenBank/DDBJ databases">
        <title>novel species isolated from a fishpond in China.</title>
        <authorList>
            <person name="Lu H."/>
            <person name="Cai Z."/>
        </authorList>
    </citation>
    <scope>NUCLEOTIDE SEQUENCE</scope>
    <source>
        <strain evidence="7">JCM 30855</strain>
    </source>
</reference>
<dbReference type="Pfam" id="PF02265">
    <property type="entry name" value="S1-P1_nuclease"/>
    <property type="match status" value="1"/>
</dbReference>
<organism evidence="7 8">
    <name type="scientific">Bowmanella dokdonensis</name>
    <dbReference type="NCBI Taxonomy" id="751969"/>
    <lineage>
        <taxon>Bacteria</taxon>
        <taxon>Pseudomonadati</taxon>
        <taxon>Pseudomonadota</taxon>
        <taxon>Gammaproteobacteria</taxon>
        <taxon>Alteromonadales</taxon>
        <taxon>Alteromonadaceae</taxon>
        <taxon>Bowmanella</taxon>
    </lineage>
</organism>
<evidence type="ECO:0000256" key="4">
    <source>
        <dbReference type="ARBA" id="ARBA00022801"/>
    </source>
</evidence>
<dbReference type="Proteomes" id="UP000664654">
    <property type="component" value="Unassembled WGS sequence"/>
</dbReference>
<dbReference type="GO" id="GO:0006308">
    <property type="term" value="P:DNA catabolic process"/>
    <property type="evidence" value="ECO:0007669"/>
    <property type="project" value="InterPro"/>
</dbReference>
<evidence type="ECO:0000313" key="7">
    <source>
        <dbReference type="EMBL" id="MBN7826798.1"/>
    </source>
</evidence>
<dbReference type="EMBL" id="JAFKCV010000010">
    <property type="protein sequence ID" value="MBN7826798.1"/>
    <property type="molecule type" value="Genomic_DNA"/>
</dbReference>
<gene>
    <name evidence="7" type="ORF">J0A66_16295</name>
</gene>
<accession>A0A939INW6</accession>
<dbReference type="GO" id="GO:0003676">
    <property type="term" value="F:nucleic acid binding"/>
    <property type="evidence" value="ECO:0007669"/>
    <property type="project" value="InterPro"/>
</dbReference>
<keyword evidence="2" id="KW-0479">Metal-binding</keyword>
<name>A0A939INW6_9ALTE</name>
<keyword evidence="3" id="KW-0255">Endonuclease</keyword>
<dbReference type="GO" id="GO:0046872">
    <property type="term" value="F:metal ion binding"/>
    <property type="evidence" value="ECO:0007669"/>
    <property type="project" value="UniProtKB-KW"/>
</dbReference>
<dbReference type="RefSeq" id="WP_206574908.1">
    <property type="nucleotide sequence ID" value="NZ_JAFKCV010000010.1"/>
</dbReference>
<evidence type="ECO:0000256" key="1">
    <source>
        <dbReference type="ARBA" id="ARBA00022722"/>
    </source>
</evidence>
<keyword evidence="5" id="KW-1015">Disulfide bond</keyword>
<evidence type="ECO:0000256" key="6">
    <source>
        <dbReference type="ARBA" id="ARBA00023180"/>
    </source>
</evidence>
<proteinExistence type="predicted"/>
<dbReference type="GO" id="GO:0016788">
    <property type="term" value="F:hydrolase activity, acting on ester bonds"/>
    <property type="evidence" value="ECO:0007669"/>
    <property type="project" value="InterPro"/>
</dbReference>
<dbReference type="InterPro" id="IPR003154">
    <property type="entry name" value="S1/P1nuclease"/>
</dbReference>
<sequence>MKYLMLVALLWPGLALAWGEKGHRTVAQIAWASLTPQVKSQVGDLLQAKGFTSLAEAAVWPDLVREMKLDAYAHTGPWHYVNLPRGAQSYDAKRDCSRPCIVSALAQNLAAMHKGELAERAEALAFVVHLVGDLHQPLHVSFADDKGGNEYKVTIGQEEVNLHYYWDVLVLKGTPAADKLAASLGAGVKQQERLMWQVASVNQWLGESYRITRGIYASAPKHITSARLREDKQLALQRLIQAGLRLGYLLNQQIRVVK</sequence>
<protein>
    <submittedName>
        <fullName evidence="7">S1/P1 nuclease</fullName>
    </submittedName>
</protein>
<dbReference type="InterPro" id="IPR008947">
    <property type="entry name" value="PLipase_C/P1_nuclease_dom_sf"/>
</dbReference>
<keyword evidence="4" id="KW-0378">Hydrolase</keyword>
<evidence type="ECO:0000313" key="8">
    <source>
        <dbReference type="Proteomes" id="UP000664654"/>
    </source>
</evidence>
<keyword evidence="6" id="KW-0325">Glycoprotein</keyword>
<dbReference type="SUPFAM" id="SSF48537">
    <property type="entry name" value="Phospholipase C/P1 nuclease"/>
    <property type="match status" value="1"/>
</dbReference>
<comment type="caution">
    <text evidence="7">The sequence shown here is derived from an EMBL/GenBank/DDBJ whole genome shotgun (WGS) entry which is preliminary data.</text>
</comment>
<dbReference type="Gene3D" id="1.10.575.10">
    <property type="entry name" value="P1 Nuclease"/>
    <property type="match status" value="1"/>
</dbReference>
<evidence type="ECO:0000256" key="2">
    <source>
        <dbReference type="ARBA" id="ARBA00022723"/>
    </source>
</evidence>
<dbReference type="CDD" id="cd11010">
    <property type="entry name" value="S1-P1_nuclease"/>
    <property type="match status" value="1"/>
</dbReference>
<dbReference type="PANTHER" id="PTHR33146:SF26">
    <property type="entry name" value="ENDONUCLEASE 4"/>
    <property type="match status" value="1"/>
</dbReference>